<name>A0A4Y2HC93_ARAVE</name>
<sequence length="137" mass="15591">MERRSDVFKRHPLFTFRKEKRSEASPPFLKYSNKDLRAQKQPVLGCLMEPALCQNPLISPSDGGDRNPFLSAWLSPEISNKSSSVRGSIDPFEPIFSSLNKSASIVATETNIRLMDAPMDRFRFDTSFFPVSQEEVF</sequence>
<accession>A0A4Y2HC93</accession>
<evidence type="ECO:0000313" key="1">
    <source>
        <dbReference type="EMBL" id="GBM62898.1"/>
    </source>
</evidence>
<dbReference type="EMBL" id="BGPR01001840">
    <property type="protein sequence ID" value="GBM62898.1"/>
    <property type="molecule type" value="Genomic_DNA"/>
</dbReference>
<proteinExistence type="predicted"/>
<keyword evidence="2" id="KW-1185">Reference proteome</keyword>
<dbReference type="AlphaFoldDB" id="A0A4Y2HC93"/>
<gene>
    <name evidence="1" type="ORF">AVEN_11356_1</name>
</gene>
<dbReference type="Proteomes" id="UP000499080">
    <property type="component" value="Unassembled WGS sequence"/>
</dbReference>
<evidence type="ECO:0000313" key="2">
    <source>
        <dbReference type="Proteomes" id="UP000499080"/>
    </source>
</evidence>
<protein>
    <submittedName>
        <fullName evidence="1">Uncharacterized protein</fullName>
    </submittedName>
</protein>
<reference evidence="1 2" key="1">
    <citation type="journal article" date="2019" name="Sci. Rep.">
        <title>Orb-weaving spider Araneus ventricosus genome elucidates the spidroin gene catalogue.</title>
        <authorList>
            <person name="Kono N."/>
            <person name="Nakamura H."/>
            <person name="Ohtoshi R."/>
            <person name="Moran D.A.P."/>
            <person name="Shinohara A."/>
            <person name="Yoshida Y."/>
            <person name="Fujiwara M."/>
            <person name="Mori M."/>
            <person name="Tomita M."/>
            <person name="Arakawa K."/>
        </authorList>
    </citation>
    <scope>NUCLEOTIDE SEQUENCE [LARGE SCALE GENOMIC DNA]</scope>
</reference>
<organism evidence="1 2">
    <name type="scientific">Araneus ventricosus</name>
    <name type="common">Orbweaver spider</name>
    <name type="synonym">Epeira ventricosa</name>
    <dbReference type="NCBI Taxonomy" id="182803"/>
    <lineage>
        <taxon>Eukaryota</taxon>
        <taxon>Metazoa</taxon>
        <taxon>Ecdysozoa</taxon>
        <taxon>Arthropoda</taxon>
        <taxon>Chelicerata</taxon>
        <taxon>Arachnida</taxon>
        <taxon>Araneae</taxon>
        <taxon>Araneomorphae</taxon>
        <taxon>Entelegynae</taxon>
        <taxon>Araneoidea</taxon>
        <taxon>Araneidae</taxon>
        <taxon>Araneus</taxon>
    </lineage>
</organism>
<comment type="caution">
    <text evidence="1">The sequence shown here is derived from an EMBL/GenBank/DDBJ whole genome shotgun (WGS) entry which is preliminary data.</text>
</comment>